<feature type="transmembrane region" description="Helical" evidence="6">
    <location>
        <begin position="251"/>
        <end position="275"/>
    </location>
</feature>
<comment type="caution">
    <text evidence="7">The sequence shown here is derived from an EMBL/GenBank/DDBJ whole genome shotgun (WGS) entry which is preliminary data.</text>
</comment>
<dbReference type="GO" id="GO:0005576">
    <property type="term" value="C:extracellular region"/>
    <property type="evidence" value="ECO:0007669"/>
    <property type="project" value="TreeGrafter"/>
</dbReference>
<dbReference type="GO" id="GO:0016020">
    <property type="term" value="C:membrane"/>
    <property type="evidence" value="ECO:0007669"/>
    <property type="project" value="InterPro"/>
</dbReference>
<evidence type="ECO:0000256" key="5">
    <source>
        <dbReference type="SAM" id="MobiDB-lite"/>
    </source>
</evidence>
<evidence type="ECO:0000256" key="3">
    <source>
        <dbReference type="ARBA" id="ARBA00022989"/>
    </source>
</evidence>
<keyword evidence="8" id="KW-1185">Reference proteome</keyword>
<organism evidence="7 8">
    <name type="scientific">Abditibacterium utsteinense</name>
    <dbReference type="NCBI Taxonomy" id="1960156"/>
    <lineage>
        <taxon>Bacteria</taxon>
        <taxon>Pseudomonadati</taxon>
        <taxon>Abditibacteriota</taxon>
        <taxon>Abditibacteriia</taxon>
        <taxon>Abditibacteriales</taxon>
        <taxon>Abditibacteriaceae</taxon>
        <taxon>Abditibacterium</taxon>
    </lineage>
</organism>
<evidence type="ECO:0000256" key="6">
    <source>
        <dbReference type="SAM" id="Phobius"/>
    </source>
</evidence>
<evidence type="ECO:0000256" key="4">
    <source>
        <dbReference type="ARBA" id="ARBA00023136"/>
    </source>
</evidence>
<dbReference type="EMBL" id="NIGF01000001">
    <property type="protein sequence ID" value="PQV65371.1"/>
    <property type="molecule type" value="Genomic_DNA"/>
</dbReference>
<dbReference type="Pfam" id="PF03699">
    <property type="entry name" value="UPF0182"/>
    <property type="match status" value="2"/>
</dbReference>
<keyword evidence="4 6" id="KW-0472">Membrane</keyword>
<protein>
    <submittedName>
        <fullName evidence="7">Putative membrane protein, UPF0182 family</fullName>
    </submittedName>
</protein>
<feature type="transmembrane region" description="Helical" evidence="6">
    <location>
        <begin position="210"/>
        <end position="231"/>
    </location>
</feature>
<dbReference type="PANTHER" id="PTHR39344:SF1">
    <property type="entry name" value="UPF0182 PROTEIN SLL1060"/>
    <property type="match status" value="1"/>
</dbReference>
<feature type="region of interest" description="Disordered" evidence="5">
    <location>
        <begin position="919"/>
        <end position="943"/>
    </location>
</feature>
<dbReference type="InParanoid" id="A0A2S8SX44"/>
<keyword evidence="2 6" id="KW-0812">Transmembrane</keyword>
<evidence type="ECO:0000313" key="8">
    <source>
        <dbReference type="Proteomes" id="UP000237684"/>
    </source>
</evidence>
<evidence type="ECO:0000256" key="1">
    <source>
        <dbReference type="ARBA" id="ARBA00022475"/>
    </source>
</evidence>
<feature type="compositionally biased region" description="Polar residues" evidence="5">
    <location>
        <begin position="924"/>
        <end position="943"/>
    </location>
</feature>
<feature type="transmembrane region" description="Helical" evidence="6">
    <location>
        <begin position="282"/>
        <end position="300"/>
    </location>
</feature>
<evidence type="ECO:0000313" key="7">
    <source>
        <dbReference type="EMBL" id="PQV65371.1"/>
    </source>
</evidence>
<keyword evidence="3 6" id="KW-1133">Transmembrane helix</keyword>
<feature type="transmembrane region" description="Helical" evidence="6">
    <location>
        <begin position="102"/>
        <end position="124"/>
    </location>
</feature>
<feature type="transmembrane region" description="Helical" evidence="6">
    <location>
        <begin position="39"/>
        <end position="59"/>
    </location>
</feature>
<dbReference type="InterPro" id="IPR005372">
    <property type="entry name" value="UPF0182"/>
</dbReference>
<dbReference type="Proteomes" id="UP000237684">
    <property type="component" value="Unassembled WGS sequence"/>
</dbReference>
<feature type="transmembrane region" description="Helical" evidence="6">
    <location>
        <begin position="157"/>
        <end position="179"/>
    </location>
</feature>
<accession>A0A2S8SX44</accession>
<evidence type="ECO:0000256" key="2">
    <source>
        <dbReference type="ARBA" id="ARBA00022692"/>
    </source>
</evidence>
<dbReference type="AlphaFoldDB" id="A0A2S8SX44"/>
<reference evidence="7 8" key="1">
    <citation type="journal article" date="2018" name="Syst. Appl. Microbiol.">
        <title>Abditibacterium utsteinense sp. nov., the first cultivated member of candidate phylum FBP, isolated from ice-free Antarctic soil samples.</title>
        <authorList>
            <person name="Tahon G."/>
            <person name="Tytgat B."/>
            <person name="Lebbe L."/>
            <person name="Carlier A."/>
            <person name="Willems A."/>
        </authorList>
    </citation>
    <scope>NUCLEOTIDE SEQUENCE [LARGE SCALE GENOMIC DNA]</scope>
    <source>
        <strain evidence="7 8">LMG 29911</strain>
    </source>
</reference>
<sequence length="943" mass="101441">MWSGPILLALLALYKICEWQSERLWFESLGYGAHYAHLFLWRAGTFALGFLVFALWLGINAHIAWRDAASRAVPLSFFQSDDAARLIPLEDKFHLDRYRRRVTVCAVVLLSYLVGLAVSARYLLFVRAFSAAGTGQRDSASNFDLAFFLFGLPFYHFLSRFLLCAIVMALLLVAAIYLYEETLGAPLMPNAVSVAKVRAPQMSPGAARHLAVLWSLLVIWKGLDCLLWVPLSFVSGGNVAARVFDPLDIRLGWTSAAIFALSAPLLALLSGLSIAREPRYRTFVAGIVWMIGASSIPFLLPLVTARNPNDAAWKAALSRHIKSTRSAWGLESTERCGLVVAPNSTFRSAASLGNPSRESAALGASLPLWPALSARNALNARLAARGAEFRVAQVFLERAGNTLRYCGIATLPTPSANAQWRARHERAPFGLWVQMEAARAAPDGSPIFLPDITATASLSAAQVSTSTPRFSPGALQPPEITPPSDNQEWIFTATKNEAAPGQISSEVSDGVESGAHGVSLRAWETRFLVGARFFEPQLSGSALAGDQITWHRAAAQRCRALAPFLDWRDDEARPVLLPVSNRVASGGSAKGGSTKNEAARLVWLVPGLVWSDDYPDSATPAATGTAPPGVNYGGHVAVGVVDASSGNTAFYTLNEDEPFMALYNRAFPGLFAPPTSIPTSIRASLRPSPALLNAQTLIWARYHYESSDQQSLAWAAQSDNYRPLFSAEGALPALRSLASQNAGDWLCMAYARPQGQIGGGAVSPLVSILGADERDFAARGAKVRFVEWKARAPLALPDILVEPTIQLVANRPTLPPPTLLGLAPRFDAKNNAIGLVVSRGEVRSPSPTTGAAPEMRLHIDLQINGATAGAPQIAPGKMRAPSSANPLSLLQNARSAWQDLRAARQKGNWEEVARAESRLDAALSDNQTRAKTPGTNAGATQNR</sequence>
<gene>
    <name evidence="7" type="ORF">B1R32_101111</name>
</gene>
<name>A0A2S8SX44_9BACT</name>
<dbReference type="PANTHER" id="PTHR39344">
    <property type="entry name" value="UPF0182 PROTEIN SLL1060"/>
    <property type="match status" value="1"/>
</dbReference>
<keyword evidence="1" id="KW-1003">Cell membrane</keyword>
<proteinExistence type="predicted"/>